<dbReference type="Proteomes" id="UP000321393">
    <property type="component" value="Unassembled WGS sequence"/>
</dbReference>
<evidence type="ECO:0000256" key="1">
    <source>
        <dbReference type="SAM" id="MobiDB-lite"/>
    </source>
</evidence>
<reference evidence="4 5" key="1">
    <citation type="submission" date="2019-08" db="EMBL/GenBank/DDBJ databases">
        <title>Draft genome sequences of two oriental melons (Cucumis melo L. var makuwa).</title>
        <authorList>
            <person name="Kwon S.-Y."/>
        </authorList>
    </citation>
    <scope>NUCLEOTIDE SEQUENCE [LARGE SCALE GENOMIC DNA]</scope>
    <source>
        <strain evidence="5">cv. Chang Bougi</strain>
        <strain evidence="4">cv. SW 3</strain>
        <tissue evidence="2">Leaf</tissue>
    </source>
</reference>
<feature type="region of interest" description="Disordered" evidence="1">
    <location>
        <begin position="1"/>
        <end position="25"/>
    </location>
</feature>
<evidence type="ECO:0000313" key="5">
    <source>
        <dbReference type="Proteomes" id="UP000321947"/>
    </source>
</evidence>
<organism evidence="2 4">
    <name type="scientific">Cucumis melo var. makuwa</name>
    <name type="common">Oriental melon</name>
    <dbReference type="NCBI Taxonomy" id="1194695"/>
    <lineage>
        <taxon>Eukaryota</taxon>
        <taxon>Viridiplantae</taxon>
        <taxon>Streptophyta</taxon>
        <taxon>Embryophyta</taxon>
        <taxon>Tracheophyta</taxon>
        <taxon>Spermatophyta</taxon>
        <taxon>Magnoliopsida</taxon>
        <taxon>eudicotyledons</taxon>
        <taxon>Gunneridae</taxon>
        <taxon>Pentapetalae</taxon>
        <taxon>rosids</taxon>
        <taxon>fabids</taxon>
        <taxon>Cucurbitales</taxon>
        <taxon>Cucurbitaceae</taxon>
        <taxon>Benincaseae</taxon>
        <taxon>Cucumis</taxon>
    </lineage>
</organism>
<dbReference type="PANTHER" id="PTHR33018">
    <property type="entry name" value="OS10G0338966 PROTEIN-RELATED"/>
    <property type="match status" value="1"/>
</dbReference>
<evidence type="ECO:0008006" key="6">
    <source>
        <dbReference type="Google" id="ProtNLM"/>
    </source>
</evidence>
<evidence type="ECO:0000313" key="3">
    <source>
        <dbReference type="EMBL" id="TYK08030.1"/>
    </source>
</evidence>
<accession>A0A5A7TYV3</accession>
<name>A0A5A7TYV3_CUCMM</name>
<proteinExistence type="predicted"/>
<evidence type="ECO:0000313" key="4">
    <source>
        <dbReference type="Proteomes" id="UP000321393"/>
    </source>
</evidence>
<evidence type="ECO:0000313" key="2">
    <source>
        <dbReference type="EMBL" id="KAA0048224.1"/>
    </source>
</evidence>
<protein>
    <recommendedName>
        <fullName evidence="6">Serine/threonine-protein kinase nek2</fullName>
    </recommendedName>
</protein>
<gene>
    <name evidence="3" type="ORF">E5676_scaffold265G001760</name>
    <name evidence="2" type="ORF">E6C27_scaffold63G001390</name>
</gene>
<sequence>MEDSSEDEREMLPEVRKKSIVQPGPTAMSELASVRNSGQKLPIQLNEQGQPVGATSKNMQSYIGVCVWQQIPITYNSWKEVSNELKDNVDSMSFDLQPNAKHSILMSASRKFRTFKTMLTQKYILPSKDQPSLLQFPPKIYFHINQEDWESFVDARLSEE</sequence>
<dbReference type="EMBL" id="SSTD01012952">
    <property type="protein sequence ID" value="TYK08030.1"/>
    <property type="molecule type" value="Genomic_DNA"/>
</dbReference>
<dbReference type="EMBL" id="SSTE01012982">
    <property type="protein sequence ID" value="KAA0048224.1"/>
    <property type="molecule type" value="Genomic_DNA"/>
</dbReference>
<dbReference type="OrthoDB" id="1650587at2759"/>
<dbReference type="Proteomes" id="UP000321947">
    <property type="component" value="Unassembled WGS sequence"/>
</dbReference>
<dbReference type="PANTHER" id="PTHR33018:SF34">
    <property type="entry name" value="OS02G0472350 PROTEIN"/>
    <property type="match status" value="1"/>
</dbReference>
<dbReference type="AlphaFoldDB" id="A0A5A7TYV3"/>
<comment type="caution">
    <text evidence="2">The sequence shown here is derived from an EMBL/GenBank/DDBJ whole genome shotgun (WGS) entry which is preliminary data.</text>
</comment>